<proteinExistence type="predicted"/>
<organism evidence="1 2">
    <name type="scientific">Rhizopus delemar (strain RA 99-880 / ATCC MYA-4621 / FGSC 9543 / NRRL 43880)</name>
    <name type="common">Mucormycosis agent</name>
    <name type="synonym">Rhizopus arrhizus var. delemar</name>
    <dbReference type="NCBI Taxonomy" id="246409"/>
    <lineage>
        <taxon>Eukaryota</taxon>
        <taxon>Fungi</taxon>
        <taxon>Fungi incertae sedis</taxon>
        <taxon>Mucoromycota</taxon>
        <taxon>Mucoromycotina</taxon>
        <taxon>Mucoromycetes</taxon>
        <taxon>Mucorales</taxon>
        <taxon>Mucorineae</taxon>
        <taxon>Rhizopodaceae</taxon>
        <taxon>Rhizopus</taxon>
    </lineage>
</organism>
<dbReference type="EMBL" id="CH476733">
    <property type="protein sequence ID" value="EIE77810.1"/>
    <property type="molecule type" value="Genomic_DNA"/>
</dbReference>
<dbReference type="OrthoDB" id="5382203at2759"/>
<dbReference type="GeneID" id="93609486"/>
<evidence type="ECO:0000313" key="2">
    <source>
        <dbReference type="Proteomes" id="UP000009138"/>
    </source>
</evidence>
<name>I1BNN0_RHIO9</name>
<dbReference type="RefSeq" id="XP_067513206.1">
    <property type="nucleotide sequence ID" value="XM_067657105.1"/>
</dbReference>
<sequence>MSKVYVCLKAAHAIMADMGPLALSLDGLEAINLFLDEFLFILLTAVSHPVDIFRIKTVFHQLLPRLSKHALIEADMELKRHLKAGDCTESSLGIMNIQESCASHCTLSDHRSQSSDIIIIYLTVIVEHIAEYLLCSIADQADMESISLKEVFTGLLNDRNINHVFEQMKLKDQLQMKSSQQILQENQARTNTERTLSKDVLVYSTATTRKAQPIVINPPNMRNDHFHLL</sequence>
<dbReference type="Proteomes" id="UP000009138">
    <property type="component" value="Unassembled WGS sequence"/>
</dbReference>
<keyword evidence="2" id="KW-1185">Reference proteome</keyword>
<dbReference type="InParanoid" id="I1BNN0"/>
<evidence type="ECO:0000313" key="1">
    <source>
        <dbReference type="EMBL" id="EIE77810.1"/>
    </source>
</evidence>
<dbReference type="VEuPathDB" id="FungiDB:RO3G_02514"/>
<gene>
    <name evidence="1" type="ORF">RO3G_02514</name>
</gene>
<dbReference type="AlphaFoldDB" id="I1BNN0"/>
<dbReference type="OMA" id="NERMAGT"/>
<protein>
    <submittedName>
        <fullName evidence="1">Uncharacterized protein</fullName>
    </submittedName>
</protein>
<reference evidence="1 2" key="1">
    <citation type="journal article" date="2009" name="PLoS Genet.">
        <title>Genomic analysis of the basal lineage fungus Rhizopus oryzae reveals a whole-genome duplication.</title>
        <authorList>
            <person name="Ma L.-J."/>
            <person name="Ibrahim A.S."/>
            <person name="Skory C."/>
            <person name="Grabherr M.G."/>
            <person name="Burger G."/>
            <person name="Butler M."/>
            <person name="Elias M."/>
            <person name="Idnurm A."/>
            <person name="Lang B.F."/>
            <person name="Sone T."/>
            <person name="Abe A."/>
            <person name="Calvo S.E."/>
            <person name="Corrochano L.M."/>
            <person name="Engels R."/>
            <person name="Fu J."/>
            <person name="Hansberg W."/>
            <person name="Kim J.-M."/>
            <person name="Kodira C.D."/>
            <person name="Koehrsen M.J."/>
            <person name="Liu B."/>
            <person name="Miranda-Saavedra D."/>
            <person name="O'Leary S."/>
            <person name="Ortiz-Castellanos L."/>
            <person name="Poulter R."/>
            <person name="Rodriguez-Romero J."/>
            <person name="Ruiz-Herrera J."/>
            <person name="Shen Y.-Q."/>
            <person name="Zeng Q."/>
            <person name="Galagan J."/>
            <person name="Birren B.W."/>
            <person name="Cuomo C.A."/>
            <person name="Wickes B.L."/>
        </authorList>
    </citation>
    <scope>NUCLEOTIDE SEQUENCE [LARGE SCALE GENOMIC DNA]</scope>
    <source>
        <strain evidence="2">RA 99-880 / ATCC MYA-4621 / FGSC 9543 / NRRL 43880</strain>
    </source>
</reference>
<accession>I1BNN0</accession>
<dbReference type="STRING" id="246409.I1BNN0"/>